<evidence type="ECO:0000256" key="2">
    <source>
        <dbReference type="SAM" id="MobiDB-lite"/>
    </source>
</evidence>
<dbReference type="Proteomes" id="UP000326759">
    <property type="component" value="Unassembled WGS sequence"/>
</dbReference>
<sequence>MGKRKSSVSKGHLKDPPTNKDPLGSYVFGSEVKKYDWLIERYKRYLQREGRSLSDLQKLKETLPFPLPEKYETEKEIRARMKREREAVEQENLRRLNKLEIEHKELEFMIELNKKEYKKYAKTGYKVGRFRPPKGDKSRRIFMCPVYTCLGIFQKIRRHAEVVHGLDKVKNEKELQMFISQTQKFNKRRIDDVLMPANEEKVKRVRKSAKKTSKSSPKKATYLQNDRFVYKCPTCNVLTTRASQHVKRTHKELGELEKVKLVSTILKNKCGRRNIQHKIKT</sequence>
<evidence type="ECO:0000313" key="4">
    <source>
        <dbReference type="Proteomes" id="UP000326759"/>
    </source>
</evidence>
<accession>A0A5N5TB85</accession>
<reference evidence="3 4" key="1">
    <citation type="journal article" date="2019" name="PLoS Biol.">
        <title>Sex chromosomes control vertical transmission of feminizing Wolbachia symbionts in an isopod.</title>
        <authorList>
            <person name="Becking T."/>
            <person name="Chebbi M.A."/>
            <person name="Giraud I."/>
            <person name="Moumen B."/>
            <person name="Laverre T."/>
            <person name="Caubet Y."/>
            <person name="Peccoud J."/>
            <person name="Gilbert C."/>
            <person name="Cordaux R."/>
        </authorList>
    </citation>
    <scope>NUCLEOTIDE SEQUENCE [LARGE SCALE GENOMIC DNA]</scope>
    <source>
        <strain evidence="3">ANa2</strain>
        <tissue evidence="3">Whole body excluding digestive tract and cuticle</tissue>
    </source>
</reference>
<dbReference type="EMBL" id="SEYY01005173">
    <property type="protein sequence ID" value="KAB7503439.1"/>
    <property type="molecule type" value="Genomic_DNA"/>
</dbReference>
<keyword evidence="4" id="KW-1185">Reference proteome</keyword>
<evidence type="ECO:0000256" key="1">
    <source>
        <dbReference type="SAM" id="Coils"/>
    </source>
</evidence>
<evidence type="ECO:0000313" key="3">
    <source>
        <dbReference type="EMBL" id="KAB7503439.1"/>
    </source>
</evidence>
<dbReference type="AlphaFoldDB" id="A0A5N5TB85"/>
<proteinExistence type="predicted"/>
<keyword evidence="1" id="KW-0175">Coiled coil</keyword>
<feature type="coiled-coil region" evidence="1">
    <location>
        <begin position="71"/>
        <end position="116"/>
    </location>
</feature>
<gene>
    <name evidence="3" type="ORF">Anas_13817</name>
</gene>
<protein>
    <submittedName>
        <fullName evidence="3">Uncharacterized protein</fullName>
    </submittedName>
</protein>
<comment type="caution">
    <text evidence="3">The sequence shown here is derived from an EMBL/GenBank/DDBJ whole genome shotgun (WGS) entry which is preliminary data.</text>
</comment>
<name>A0A5N5TB85_9CRUS</name>
<organism evidence="3 4">
    <name type="scientific">Armadillidium nasatum</name>
    <dbReference type="NCBI Taxonomy" id="96803"/>
    <lineage>
        <taxon>Eukaryota</taxon>
        <taxon>Metazoa</taxon>
        <taxon>Ecdysozoa</taxon>
        <taxon>Arthropoda</taxon>
        <taxon>Crustacea</taxon>
        <taxon>Multicrustacea</taxon>
        <taxon>Malacostraca</taxon>
        <taxon>Eumalacostraca</taxon>
        <taxon>Peracarida</taxon>
        <taxon>Isopoda</taxon>
        <taxon>Oniscidea</taxon>
        <taxon>Crinocheta</taxon>
        <taxon>Armadillidiidae</taxon>
        <taxon>Armadillidium</taxon>
    </lineage>
</organism>
<feature type="region of interest" description="Disordered" evidence="2">
    <location>
        <begin position="1"/>
        <end position="26"/>
    </location>
</feature>